<dbReference type="Proteomes" id="UP000676456">
    <property type="component" value="Unassembled WGS sequence"/>
</dbReference>
<comment type="caution">
    <text evidence="2">The sequence shown here is derived from an EMBL/GenBank/DDBJ whole genome shotgun (WGS) entry which is preliminary data.</text>
</comment>
<keyword evidence="3" id="KW-1185">Reference proteome</keyword>
<protein>
    <submittedName>
        <fullName evidence="2">YlbD family protein</fullName>
    </submittedName>
</protein>
<dbReference type="AlphaFoldDB" id="A0A942UIY0"/>
<proteinExistence type="predicted"/>
<evidence type="ECO:0000313" key="2">
    <source>
        <dbReference type="EMBL" id="MBS4221510.1"/>
    </source>
</evidence>
<evidence type="ECO:0000256" key="1">
    <source>
        <dbReference type="SAM" id="MobiDB-lite"/>
    </source>
</evidence>
<gene>
    <name evidence="2" type="ORF">KHA91_01910</name>
</gene>
<dbReference type="RefSeq" id="WP_213096527.1">
    <property type="nucleotide sequence ID" value="NZ_JAGYPH010000001.1"/>
</dbReference>
<dbReference type="EMBL" id="JAGYPN010000001">
    <property type="protein sequence ID" value="MBS4221510.1"/>
    <property type="molecule type" value="Genomic_DNA"/>
</dbReference>
<evidence type="ECO:0000313" key="3">
    <source>
        <dbReference type="Proteomes" id="UP000676456"/>
    </source>
</evidence>
<accession>A0A942UIY0</accession>
<feature type="compositionally biased region" description="Polar residues" evidence="1">
    <location>
        <begin position="118"/>
        <end position="135"/>
    </location>
</feature>
<organism evidence="2 3">
    <name type="scientific">Lederbergia citrea</name>
    <dbReference type="NCBI Taxonomy" id="2833581"/>
    <lineage>
        <taxon>Bacteria</taxon>
        <taxon>Bacillati</taxon>
        <taxon>Bacillota</taxon>
        <taxon>Bacilli</taxon>
        <taxon>Bacillales</taxon>
        <taxon>Bacillaceae</taxon>
        <taxon>Lederbergia</taxon>
    </lineage>
</organism>
<sequence length="135" mass="15205">MARKSLHPSVEQFKSFVKKHPKLLKSVRNGENTWQEVYEDWYLLGADDPKWNSFKDAGASEETAVEKTETDKGWMNQITGIIKKMDANQVQNHIQQLSQAIGAIQGVLGQFQGGIEQKANQPPSANTNPFSFKKD</sequence>
<name>A0A942UIY0_9BACI</name>
<dbReference type="InterPro" id="IPR025953">
    <property type="entry name" value="YlbD_coat"/>
</dbReference>
<feature type="region of interest" description="Disordered" evidence="1">
    <location>
        <begin position="114"/>
        <end position="135"/>
    </location>
</feature>
<reference evidence="2 3" key="1">
    <citation type="submission" date="2021-05" db="EMBL/GenBank/DDBJ databases">
        <title>Novel Bacillus species.</title>
        <authorList>
            <person name="Liu G."/>
        </authorList>
    </citation>
    <scope>NUCLEOTIDE SEQUENCE [LARGE SCALE GENOMIC DNA]</scope>
    <source>
        <strain evidence="2 3">FJAT-49682</strain>
    </source>
</reference>
<dbReference type="Pfam" id="PF14071">
    <property type="entry name" value="YlbD_coat"/>
    <property type="match status" value="1"/>
</dbReference>